<protein>
    <recommendedName>
        <fullName evidence="5">Peptidase S74 domain-containing protein</fullName>
    </recommendedName>
</protein>
<accession>A0A3M0GAK2</accession>
<evidence type="ECO:0000313" key="4">
    <source>
        <dbReference type="Proteomes" id="UP000281985"/>
    </source>
</evidence>
<keyword evidence="2" id="KW-0732">Signal</keyword>
<gene>
    <name evidence="3" type="ORF">EAX61_10550</name>
</gene>
<dbReference type="RefSeq" id="WP_121917652.1">
    <property type="nucleotide sequence ID" value="NZ_REFV01000009.1"/>
</dbReference>
<reference evidence="3 4" key="1">
    <citation type="submission" date="2018-10" db="EMBL/GenBank/DDBJ databases">
        <title>Dokdonia luteus sp. nov., isolated from sea water.</title>
        <authorList>
            <person name="Zhou L.Y."/>
            <person name="Du Z.J."/>
        </authorList>
    </citation>
    <scope>NUCLEOTIDE SEQUENCE [LARGE SCALE GENOMIC DNA]</scope>
    <source>
        <strain evidence="3 4">SH27</strain>
    </source>
</reference>
<comment type="caution">
    <text evidence="3">The sequence shown here is derived from an EMBL/GenBank/DDBJ whole genome shotgun (WGS) entry which is preliminary data.</text>
</comment>
<feature type="signal peptide" evidence="2">
    <location>
        <begin position="1"/>
        <end position="18"/>
    </location>
</feature>
<evidence type="ECO:0000313" key="3">
    <source>
        <dbReference type="EMBL" id="RMB58049.1"/>
    </source>
</evidence>
<dbReference type="OrthoDB" id="9765957at2"/>
<evidence type="ECO:0000256" key="2">
    <source>
        <dbReference type="SAM" id="SignalP"/>
    </source>
</evidence>
<dbReference type="Proteomes" id="UP000281985">
    <property type="component" value="Unassembled WGS sequence"/>
</dbReference>
<keyword evidence="4" id="KW-1185">Reference proteome</keyword>
<keyword evidence="1" id="KW-0175">Coiled coil</keyword>
<sequence length="1064" mass="112330">MKQLLQFAFLLIIGVATAQTDGLSYQALIIDPNPQELPGADATGNILPNAPVAVRFTLIDENGSTEYQEVQQTTTDEFGMINLIIGQGQPQSGNLFTEIQWRGKPKDLQVEINLDGSYNELSRQGLAFLPYSLHRDILATGDVQIGGLVDFRRNLVVDGTTDLNGNVSVNNNSATILTGTLQVDMRTELNDKLTVLNSSNTELTGKLNVDGDTRFASILNVEGAVTMRDELSVDKATQLNSTLEVFSNTTLRSDLTVTDQSPTLLTGTLTVDGVTNLNDTVNINNGSPLNVSGDLNVDGITTFDNDLIVNGTTNLNNSLNVNNGATTTLSGILLVKEDTSLQSSLLVQGQTNLEDALNVNNQSPTLLSGSLTVDGDTNLNSSLSVNNASPTLLSGDLDVDGNVNLNNNLTVNGVTNLNDGLFVNNASPTNLSGALTVAGATDLNNTLIVDGETTLNSNMTVANASATNLTGALNVDLATTLNNTLDVTNGAATTLSGTLDVDQATTLNNTLEVTNASATSLSGTLTVDGQSTLNNNVLVANASPTLMTGTLGVDGQTTLNNGLTVANASPVNLTGTLDVAGVTNLNDAVDISGLTTIDDDLVVTGSATLGSLTTENINITSDNAGFIATFENLNNSSGDGIVIKLGKTHGAWDGSDYLSLPNPVASDLGSALNVVKGKFANPGPLTPSEIIALAPNALKLGAISNINNLVFDAFNSNLPSVPIPSIDFPDIPLLTGRTIFPGVTIPFVNVTIPAWQFPTLKIDSFNLLNPIPDLIPNLPINLPTTGLRDVQFPNIPTGDTANGDSLDKGNVFIAFQDKEDRQLGAIRAQSLKDFKDATICNPIYLQEVIASFVGVDLLDGIVSGVVQMSSLIDEYNSFGVEYASGNGDYAEWLERANHEEYLSAGDIVAVKGGKITKDIKGLEQIMVVSHRPIVLGNVPDESRTHLGNNVAFMGQVPVKIMGPVRSGDYVVAGANIKGYGKAISPKDMTPEDFVKAVGRSWEQNENDGPKLVNTVVGVHNGDWVKVLQKLEKKQRAFQEKYNSLEAQVERLDKIASDISNGIND</sequence>
<evidence type="ECO:0000256" key="1">
    <source>
        <dbReference type="SAM" id="Coils"/>
    </source>
</evidence>
<proteinExistence type="predicted"/>
<evidence type="ECO:0008006" key="5">
    <source>
        <dbReference type="Google" id="ProtNLM"/>
    </source>
</evidence>
<dbReference type="Gene3D" id="2.40.300.10">
    <property type="entry name" value="Head decoration protein D"/>
    <property type="match status" value="1"/>
</dbReference>
<name>A0A3M0GAK2_9FLAO</name>
<feature type="chain" id="PRO_5018270177" description="Peptidase S74 domain-containing protein" evidence="2">
    <location>
        <begin position="19"/>
        <end position="1064"/>
    </location>
</feature>
<feature type="coiled-coil region" evidence="1">
    <location>
        <begin position="1027"/>
        <end position="1054"/>
    </location>
</feature>
<organism evidence="3 4">
    <name type="scientific">Dokdonia sinensis</name>
    <dbReference type="NCBI Taxonomy" id="2479847"/>
    <lineage>
        <taxon>Bacteria</taxon>
        <taxon>Pseudomonadati</taxon>
        <taxon>Bacteroidota</taxon>
        <taxon>Flavobacteriia</taxon>
        <taxon>Flavobacteriales</taxon>
        <taxon>Flavobacteriaceae</taxon>
        <taxon>Dokdonia</taxon>
    </lineage>
</organism>
<dbReference type="EMBL" id="REFV01000009">
    <property type="protein sequence ID" value="RMB58049.1"/>
    <property type="molecule type" value="Genomic_DNA"/>
</dbReference>
<dbReference type="AlphaFoldDB" id="A0A3M0GAK2"/>